<dbReference type="Proteomes" id="UP000234857">
    <property type="component" value="Unassembled WGS sequence"/>
</dbReference>
<reference evidence="1 2" key="1">
    <citation type="submission" date="2017-11" db="EMBL/GenBank/DDBJ databases">
        <title>Genome-resolved metagenomics identifies genetic mobility, metabolic interactions, and unexpected diversity in perchlorate-reducing communities.</title>
        <authorList>
            <person name="Barnum T.P."/>
            <person name="Figueroa I.A."/>
            <person name="Carlstrom C.I."/>
            <person name="Lucas L.N."/>
            <person name="Engelbrektson A.L."/>
            <person name="Coates J.D."/>
        </authorList>
    </citation>
    <scope>NUCLEOTIDE SEQUENCE [LARGE SCALE GENOMIC DNA]</scope>
    <source>
        <strain evidence="1">BM706</strain>
    </source>
</reference>
<name>A0A2N5ZJS1_MUIH1</name>
<organism evidence="1 2">
    <name type="scientific">Muiribacterium halophilum</name>
    <dbReference type="NCBI Taxonomy" id="2053465"/>
    <lineage>
        <taxon>Bacteria</taxon>
        <taxon>Candidatus Muiribacteriota</taxon>
        <taxon>Candidatus Muiribacteriia</taxon>
        <taxon>Candidatus Muiribacteriales</taxon>
        <taxon>Candidatus Muiribacteriaceae</taxon>
        <taxon>Candidatus Muiribacterium</taxon>
    </lineage>
</organism>
<proteinExistence type="predicted"/>
<evidence type="ECO:0000313" key="2">
    <source>
        <dbReference type="Proteomes" id="UP000234857"/>
    </source>
</evidence>
<gene>
    <name evidence="1" type="ORF">C0601_03560</name>
</gene>
<accession>A0A2N5ZJS1</accession>
<dbReference type="PROSITE" id="PS51257">
    <property type="entry name" value="PROKAR_LIPOPROTEIN"/>
    <property type="match status" value="1"/>
</dbReference>
<dbReference type="SUPFAM" id="SSF48452">
    <property type="entry name" value="TPR-like"/>
    <property type="match status" value="1"/>
</dbReference>
<comment type="caution">
    <text evidence="1">The sequence shown here is derived from an EMBL/GenBank/DDBJ whole genome shotgun (WGS) entry which is preliminary data.</text>
</comment>
<evidence type="ECO:0008006" key="3">
    <source>
        <dbReference type="Google" id="ProtNLM"/>
    </source>
</evidence>
<evidence type="ECO:0000313" key="1">
    <source>
        <dbReference type="EMBL" id="PLX18861.1"/>
    </source>
</evidence>
<dbReference type="AlphaFoldDB" id="A0A2N5ZJS1"/>
<sequence length="141" mass="16666">MKSLKILFLLSIPFLFIFVGCGNKKEDISPIDMNIEAKIPELNFESPYETYIKNQKFTAKTLNEKDVLEEKINLIVNYIQVRNYTKAIELIQQERLADSNPYNQLTYYQLIAFCYEKTGQSNKRNQELSNFFELYNRLLSN</sequence>
<protein>
    <recommendedName>
        <fullName evidence="3">Outer membrane lipoprotein BamD-like domain-containing protein</fullName>
    </recommendedName>
</protein>
<dbReference type="InterPro" id="IPR011990">
    <property type="entry name" value="TPR-like_helical_dom_sf"/>
</dbReference>
<dbReference type="EMBL" id="PKTG01000048">
    <property type="protein sequence ID" value="PLX18861.1"/>
    <property type="molecule type" value="Genomic_DNA"/>
</dbReference>